<gene>
    <name evidence="12" type="ORF">Mal52_58050</name>
</gene>
<keyword evidence="4" id="KW-0274">FAD</keyword>
<evidence type="ECO:0000256" key="1">
    <source>
        <dbReference type="ARBA" id="ARBA00005272"/>
    </source>
</evidence>
<evidence type="ECO:0000256" key="5">
    <source>
        <dbReference type="ARBA" id="ARBA00022946"/>
    </source>
</evidence>
<dbReference type="InterPro" id="IPR054585">
    <property type="entry name" value="NDH2-like_C"/>
</dbReference>
<keyword evidence="5" id="KW-0809">Transit peptide</keyword>
<keyword evidence="13" id="KW-1185">Reference proteome</keyword>
<dbReference type="GO" id="GO:0050136">
    <property type="term" value="F:NADH dehydrogenase (quinone) (non-electrogenic) activity"/>
    <property type="evidence" value="ECO:0007669"/>
    <property type="project" value="UniProtKB-EC"/>
</dbReference>
<dbReference type="RefSeq" id="WP_145380049.1">
    <property type="nucleotide sequence ID" value="NZ_CP036276.1"/>
</dbReference>
<feature type="compositionally biased region" description="Polar residues" evidence="9">
    <location>
        <begin position="444"/>
        <end position="457"/>
    </location>
</feature>
<feature type="domain" description="FAD/NAD(P)-binding" evidence="10">
    <location>
        <begin position="15"/>
        <end position="332"/>
    </location>
</feature>
<dbReference type="Proteomes" id="UP000319383">
    <property type="component" value="Chromosome"/>
</dbReference>
<organism evidence="12 13">
    <name type="scientific">Symmachiella dynata</name>
    <dbReference type="NCBI Taxonomy" id="2527995"/>
    <lineage>
        <taxon>Bacteria</taxon>
        <taxon>Pseudomonadati</taxon>
        <taxon>Planctomycetota</taxon>
        <taxon>Planctomycetia</taxon>
        <taxon>Planctomycetales</taxon>
        <taxon>Planctomycetaceae</taxon>
        <taxon>Symmachiella</taxon>
    </lineage>
</organism>
<evidence type="ECO:0000313" key="12">
    <source>
        <dbReference type="EMBL" id="QDU47277.1"/>
    </source>
</evidence>
<keyword evidence="7" id="KW-0520">NAD</keyword>
<dbReference type="KEGG" id="sdyn:Mal52_58050"/>
<proteinExistence type="inferred from homology"/>
<accession>A0A517ZXS1</accession>
<feature type="region of interest" description="Disordered" evidence="9">
    <location>
        <begin position="433"/>
        <end position="457"/>
    </location>
</feature>
<dbReference type="Gene3D" id="3.50.50.100">
    <property type="match status" value="1"/>
</dbReference>
<dbReference type="Pfam" id="PF22366">
    <property type="entry name" value="NDH2_C"/>
    <property type="match status" value="1"/>
</dbReference>
<dbReference type="SUPFAM" id="SSF51905">
    <property type="entry name" value="FAD/NAD(P)-binding domain"/>
    <property type="match status" value="1"/>
</dbReference>
<protein>
    <recommendedName>
        <fullName evidence="2">NADH:ubiquinone reductase (non-electrogenic)</fullName>
        <ecNumber evidence="2">1.6.5.9</ecNumber>
    </recommendedName>
</protein>
<dbReference type="InterPro" id="IPR045024">
    <property type="entry name" value="NDH-2"/>
</dbReference>
<dbReference type="PANTHER" id="PTHR43706">
    <property type="entry name" value="NADH DEHYDROGENASE"/>
    <property type="match status" value="1"/>
</dbReference>
<evidence type="ECO:0000256" key="6">
    <source>
        <dbReference type="ARBA" id="ARBA00023002"/>
    </source>
</evidence>
<reference evidence="12 13" key="1">
    <citation type="submission" date="2019-02" db="EMBL/GenBank/DDBJ databases">
        <title>Deep-cultivation of Planctomycetes and their phenomic and genomic characterization uncovers novel biology.</title>
        <authorList>
            <person name="Wiegand S."/>
            <person name="Jogler M."/>
            <person name="Boedeker C."/>
            <person name="Pinto D."/>
            <person name="Vollmers J."/>
            <person name="Rivas-Marin E."/>
            <person name="Kohn T."/>
            <person name="Peeters S.H."/>
            <person name="Heuer A."/>
            <person name="Rast P."/>
            <person name="Oberbeckmann S."/>
            <person name="Bunk B."/>
            <person name="Jeske O."/>
            <person name="Meyerdierks A."/>
            <person name="Storesund J.E."/>
            <person name="Kallscheuer N."/>
            <person name="Luecker S."/>
            <person name="Lage O.M."/>
            <person name="Pohl T."/>
            <person name="Merkel B.J."/>
            <person name="Hornburger P."/>
            <person name="Mueller R.-W."/>
            <person name="Bruemmer F."/>
            <person name="Labrenz M."/>
            <person name="Spormann A.M."/>
            <person name="Op den Camp H."/>
            <person name="Overmann J."/>
            <person name="Amann R."/>
            <person name="Jetten M.S.M."/>
            <person name="Mascher T."/>
            <person name="Medema M.H."/>
            <person name="Devos D.P."/>
            <person name="Kaster A.-K."/>
            <person name="Ovreas L."/>
            <person name="Rohde M."/>
            <person name="Galperin M.Y."/>
            <person name="Jogler C."/>
        </authorList>
    </citation>
    <scope>NUCLEOTIDE SEQUENCE [LARGE SCALE GENOMIC DNA]</scope>
    <source>
        <strain evidence="12 13">Mal52</strain>
    </source>
</reference>
<dbReference type="InterPro" id="IPR023753">
    <property type="entry name" value="FAD/NAD-binding_dom"/>
</dbReference>
<comment type="similarity">
    <text evidence="1">Belongs to the NADH dehydrogenase family.</text>
</comment>
<name>A0A517ZXS1_9PLAN</name>
<keyword evidence="3" id="KW-0285">Flavoprotein</keyword>
<dbReference type="InterPro" id="IPR036188">
    <property type="entry name" value="FAD/NAD-bd_sf"/>
</dbReference>
<evidence type="ECO:0000256" key="9">
    <source>
        <dbReference type="SAM" id="MobiDB-lite"/>
    </source>
</evidence>
<evidence type="ECO:0000313" key="13">
    <source>
        <dbReference type="Proteomes" id="UP000319383"/>
    </source>
</evidence>
<comment type="catalytic activity">
    <reaction evidence="8">
        <text>a quinone + NADH + H(+) = a quinol + NAD(+)</text>
        <dbReference type="Rhea" id="RHEA:46160"/>
        <dbReference type="ChEBI" id="CHEBI:15378"/>
        <dbReference type="ChEBI" id="CHEBI:24646"/>
        <dbReference type="ChEBI" id="CHEBI:57540"/>
        <dbReference type="ChEBI" id="CHEBI:57945"/>
        <dbReference type="ChEBI" id="CHEBI:132124"/>
        <dbReference type="EC" id="1.6.5.9"/>
    </reaction>
</comment>
<evidence type="ECO:0000256" key="4">
    <source>
        <dbReference type="ARBA" id="ARBA00022827"/>
    </source>
</evidence>
<dbReference type="AlphaFoldDB" id="A0A517ZXS1"/>
<dbReference type="PRINTS" id="PR00411">
    <property type="entry name" value="PNDRDTASEI"/>
</dbReference>
<dbReference type="PANTHER" id="PTHR43706:SF47">
    <property type="entry name" value="EXTERNAL NADH-UBIQUINONE OXIDOREDUCTASE 1, MITOCHONDRIAL-RELATED"/>
    <property type="match status" value="1"/>
</dbReference>
<dbReference type="EC" id="1.6.5.9" evidence="2"/>
<evidence type="ECO:0000256" key="2">
    <source>
        <dbReference type="ARBA" id="ARBA00012637"/>
    </source>
</evidence>
<dbReference type="Pfam" id="PF07992">
    <property type="entry name" value="Pyr_redox_2"/>
    <property type="match status" value="1"/>
</dbReference>
<evidence type="ECO:0000256" key="8">
    <source>
        <dbReference type="ARBA" id="ARBA00047599"/>
    </source>
</evidence>
<evidence type="ECO:0000256" key="7">
    <source>
        <dbReference type="ARBA" id="ARBA00023027"/>
    </source>
</evidence>
<feature type="domain" description="External alternative NADH-ubiquinone oxidoreductase-like C-terminal" evidence="11">
    <location>
        <begin position="359"/>
        <end position="413"/>
    </location>
</feature>
<evidence type="ECO:0000256" key="3">
    <source>
        <dbReference type="ARBA" id="ARBA00022630"/>
    </source>
</evidence>
<keyword evidence="6 12" id="KW-0560">Oxidoreductase</keyword>
<evidence type="ECO:0000259" key="10">
    <source>
        <dbReference type="Pfam" id="PF07992"/>
    </source>
</evidence>
<dbReference type="EMBL" id="CP036276">
    <property type="protein sequence ID" value="QDU47277.1"/>
    <property type="molecule type" value="Genomic_DNA"/>
</dbReference>
<dbReference type="PRINTS" id="PR00368">
    <property type="entry name" value="FADPNR"/>
</dbReference>
<sequence>MDRNSQQKNGNSPPRVVIVGGGFGGLQIATALSKSQAAIILIDRRNYHLFQPMLYQVATAELSPANIAAPLRSILRKQKNTDVVLGEVTSVDLDQKVVRFNGGEIGYDYLVLATGVRQSYFGHDDFAPFAPGLKSIDDALELRRRILLAFEEAEWEADEEARRAKLTFVIVGGGPTGVELAGAIMDIASNTLPSEFRNIDTKTARVILIEGSPRLIAAMPEDLSKRVHKALEEMHVEIRLHTIVTNVDETGVYIGDEHLPAENVFWAAGVQGQALAHELGVEIDRGSRIVVGPDLSIPGHPDVFVVGDAAHATDATTGKPVPGVAQGAIQSGRFVAAQIKRELEGGDPKNRPAFSYHDKGSMAMIGRGKAVAAIGKRHFGGLLGWLTWSVVHVMFLVGFGNKLTVMCDWFWNYIRHTRQARLITGDPEFQLKQFGTGGKKDATPTPSETDQVDAASN</sequence>
<evidence type="ECO:0000259" key="11">
    <source>
        <dbReference type="Pfam" id="PF22366"/>
    </source>
</evidence>